<dbReference type="eggNOG" id="ENOG502R5PP">
    <property type="taxonomic scope" value="Eukaryota"/>
</dbReference>
<dbReference type="EMBL" id="CM000880">
    <property type="protein sequence ID" value="KQK22598.1"/>
    <property type="molecule type" value="Genomic_DNA"/>
</dbReference>
<organism evidence="3">
    <name type="scientific">Brachypodium distachyon</name>
    <name type="common">Purple false brome</name>
    <name type="synonym">Trachynia distachya</name>
    <dbReference type="NCBI Taxonomy" id="15368"/>
    <lineage>
        <taxon>Eukaryota</taxon>
        <taxon>Viridiplantae</taxon>
        <taxon>Streptophyta</taxon>
        <taxon>Embryophyta</taxon>
        <taxon>Tracheophyta</taxon>
        <taxon>Spermatophyta</taxon>
        <taxon>Magnoliopsida</taxon>
        <taxon>Liliopsida</taxon>
        <taxon>Poales</taxon>
        <taxon>Poaceae</taxon>
        <taxon>BOP clade</taxon>
        <taxon>Pooideae</taxon>
        <taxon>Stipodae</taxon>
        <taxon>Brachypodieae</taxon>
        <taxon>Brachypodium</taxon>
    </lineage>
</organism>
<accession>I1H7H9</accession>
<name>I1H7H9_BRADI</name>
<dbReference type="RefSeq" id="XP_010228882.1">
    <property type="nucleotide sequence ID" value="XM_010230580.3"/>
</dbReference>
<dbReference type="AlphaFoldDB" id="I1H7H9"/>
<evidence type="ECO:0000313" key="4">
    <source>
        <dbReference type="Proteomes" id="UP000008810"/>
    </source>
</evidence>
<proteinExistence type="predicted"/>
<reference evidence="2" key="2">
    <citation type="submission" date="2017-06" db="EMBL/GenBank/DDBJ databases">
        <title>WGS assembly of Brachypodium distachyon.</title>
        <authorList>
            <consortium name="The International Brachypodium Initiative"/>
            <person name="Lucas S."/>
            <person name="Harmon-Smith M."/>
            <person name="Lail K."/>
            <person name="Tice H."/>
            <person name="Grimwood J."/>
            <person name="Bruce D."/>
            <person name="Barry K."/>
            <person name="Shu S."/>
            <person name="Lindquist E."/>
            <person name="Wang M."/>
            <person name="Pitluck S."/>
            <person name="Vogel J.P."/>
            <person name="Garvin D.F."/>
            <person name="Mockler T.C."/>
            <person name="Schmutz J."/>
            <person name="Rokhsar D."/>
            <person name="Bevan M.W."/>
        </authorList>
    </citation>
    <scope>NUCLEOTIDE SEQUENCE</scope>
    <source>
        <strain evidence="2">Bd21</strain>
    </source>
</reference>
<evidence type="ECO:0000313" key="2">
    <source>
        <dbReference type="EMBL" id="KQK22598.1"/>
    </source>
</evidence>
<dbReference type="GeneID" id="100821044"/>
<dbReference type="Gramene" id="KQK22598">
    <property type="protein sequence ID" value="KQK22598"/>
    <property type="gene ID" value="BRADI_1g68260v3"/>
</dbReference>
<sequence>MENVLLDRSSGSFESFPRRDVAYYGAGCHPGPGARPRGAYGYMPTYCPQYHHFQKGGAWSSAPPRARATRPQIYSSPSLPLLPSNQPPLLPLPPTAPQYVPYPPPPTPPRGVMIRPAAMTAANVVPAPASRQGQGDRRRRRPARPPPEQARAQKKTRPLERAAPLPPAPAVAEALDDLEREVARTFVQDLLHALAPPPSSLPLPTFSLVGKAASSPPRGKLVGPAAAAAPFCNAEVANADGLRRLLRL</sequence>
<reference evidence="2 3" key="1">
    <citation type="journal article" date="2010" name="Nature">
        <title>Genome sequencing and analysis of the model grass Brachypodium distachyon.</title>
        <authorList>
            <consortium name="International Brachypodium Initiative"/>
        </authorList>
    </citation>
    <scope>NUCLEOTIDE SEQUENCE [LARGE SCALE GENOMIC DNA]</scope>
    <source>
        <strain evidence="2">Bd21</strain>
        <strain evidence="3">cv. Bd21</strain>
    </source>
</reference>
<evidence type="ECO:0000313" key="3">
    <source>
        <dbReference type="EnsemblPlants" id="KQK22598"/>
    </source>
</evidence>
<protein>
    <submittedName>
        <fullName evidence="2 3">Uncharacterized protein</fullName>
    </submittedName>
</protein>
<dbReference type="KEGG" id="bdi:100821044"/>
<dbReference type="HOGENOM" id="CLU_113049_0_0_1"/>
<feature type="region of interest" description="Disordered" evidence="1">
    <location>
        <begin position="57"/>
        <end position="167"/>
    </location>
</feature>
<dbReference type="EnsemblPlants" id="KQK22598">
    <property type="protein sequence ID" value="KQK22598"/>
    <property type="gene ID" value="BRADI_1g68260v3"/>
</dbReference>
<dbReference type="OMA" id="YATFPCL"/>
<dbReference type="OrthoDB" id="696714at2759"/>
<reference evidence="3" key="3">
    <citation type="submission" date="2018-08" db="UniProtKB">
        <authorList>
            <consortium name="EnsemblPlants"/>
        </authorList>
    </citation>
    <scope>IDENTIFICATION</scope>
    <source>
        <strain evidence="3">cv. Bd21</strain>
    </source>
</reference>
<gene>
    <name evidence="3" type="primary">LOC100821044</name>
    <name evidence="2" type="ORF">BRADI_1g68260v3</name>
</gene>
<dbReference type="Proteomes" id="UP000008810">
    <property type="component" value="Chromosome 1"/>
</dbReference>
<feature type="compositionally biased region" description="Low complexity" evidence="1">
    <location>
        <begin position="75"/>
        <end position="84"/>
    </location>
</feature>
<evidence type="ECO:0000256" key="1">
    <source>
        <dbReference type="SAM" id="MobiDB-lite"/>
    </source>
</evidence>
<feature type="compositionally biased region" description="Pro residues" evidence="1">
    <location>
        <begin position="85"/>
        <end position="109"/>
    </location>
</feature>
<keyword evidence="4" id="KW-1185">Reference proteome</keyword>